<organism evidence="2 3">
    <name type="scientific">Drosophila erecta</name>
    <name type="common">Fruit fly</name>
    <dbReference type="NCBI Taxonomy" id="7220"/>
    <lineage>
        <taxon>Eukaryota</taxon>
        <taxon>Metazoa</taxon>
        <taxon>Ecdysozoa</taxon>
        <taxon>Arthropoda</taxon>
        <taxon>Hexapoda</taxon>
        <taxon>Insecta</taxon>
        <taxon>Pterygota</taxon>
        <taxon>Neoptera</taxon>
        <taxon>Endopterygota</taxon>
        <taxon>Diptera</taxon>
        <taxon>Brachycera</taxon>
        <taxon>Muscomorpha</taxon>
        <taxon>Ephydroidea</taxon>
        <taxon>Drosophilidae</taxon>
        <taxon>Drosophila</taxon>
        <taxon>Sophophora</taxon>
    </lineage>
</organism>
<dbReference type="Proteomes" id="UP000008711">
    <property type="component" value="Unassembled WGS sequence"/>
</dbReference>
<gene>
    <name evidence="2" type="primary">Dere\GG26738</name>
    <name evidence="2" type="synonym">GG26738</name>
    <name evidence="2" type="ORF">Dere_GG26738</name>
</gene>
<feature type="chain" id="PRO_5006266196" evidence="1">
    <location>
        <begin position="20"/>
        <end position="159"/>
    </location>
</feature>
<name>A0A0Q5VUL5_DROER</name>
<proteinExistence type="predicted"/>
<feature type="signal peptide" evidence="1">
    <location>
        <begin position="1"/>
        <end position="19"/>
    </location>
</feature>
<evidence type="ECO:0000313" key="2">
    <source>
        <dbReference type="EMBL" id="KQS62613.1"/>
    </source>
</evidence>
<keyword evidence="3" id="KW-1185">Reference proteome</keyword>
<evidence type="ECO:0000313" key="3">
    <source>
        <dbReference type="Proteomes" id="UP000008711"/>
    </source>
</evidence>
<protein>
    <submittedName>
        <fullName evidence="2">Uncharacterized protein</fullName>
    </submittedName>
</protein>
<dbReference type="EMBL" id="CH954179">
    <property type="protein sequence ID" value="KQS62613.1"/>
    <property type="molecule type" value="Genomic_DNA"/>
</dbReference>
<evidence type="ECO:0000256" key="1">
    <source>
        <dbReference type="SAM" id="SignalP"/>
    </source>
</evidence>
<sequence length="159" mass="17898">MKVLYQAIILLGLFKLLTSNKLRTINNTMCVDCSKDPKVECIIEDTGFECFKEHVPKKPKGVPLRTKPARTKNLDVCIPKDLTIPCINDKLFLKVIVWSPQLGCQIVQRGNKNRDTCFVASLICPCVRSQKGSGEVQSTYSLLLIITLYLVQLKITKTN</sequence>
<dbReference type="AlphaFoldDB" id="A0A0Q5VUL5"/>
<keyword evidence="1" id="KW-0732">Signal</keyword>
<dbReference type="OrthoDB" id="7865148at2759"/>
<reference evidence="2 3" key="1">
    <citation type="journal article" date="2007" name="Nature">
        <title>Evolution of genes and genomes on the Drosophila phylogeny.</title>
        <authorList>
            <consortium name="Drosophila 12 Genomes Consortium"/>
            <person name="Clark A.G."/>
            <person name="Eisen M.B."/>
            <person name="Smith D.R."/>
            <person name="Bergman C.M."/>
            <person name="Oliver B."/>
            <person name="Markow T.A."/>
            <person name="Kaufman T.C."/>
            <person name="Kellis M."/>
            <person name="Gelbart W."/>
            <person name="Iyer V.N."/>
            <person name="Pollard D.A."/>
            <person name="Sackton T.B."/>
            <person name="Larracuente A.M."/>
            <person name="Singh N.D."/>
            <person name="Abad J.P."/>
            <person name="Abt D.N."/>
            <person name="Adryan B."/>
            <person name="Aguade M."/>
            <person name="Akashi H."/>
            <person name="Anderson W.W."/>
            <person name="Aquadro C.F."/>
            <person name="Ardell D.H."/>
            <person name="Arguello R."/>
            <person name="Artieri C.G."/>
            <person name="Barbash D.A."/>
            <person name="Barker D."/>
            <person name="Barsanti P."/>
            <person name="Batterham P."/>
            <person name="Batzoglou S."/>
            <person name="Begun D."/>
            <person name="Bhutkar A."/>
            <person name="Blanco E."/>
            <person name="Bosak S.A."/>
            <person name="Bradley R.K."/>
            <person name="Brand A.D."/>
            <person name="Brent M.R."/>
            <person name="Brooks A.N."/>
            <person name="Brown R.H."/>
            <person name="Butlin R.K."/>
            <person name="Caggese C."/>
            <person name="Calvi B.R."/>
            <person name="Bernardo de Carvalho A."/>
            <person name="Caspi A."/>
            <person name="Castrezana S."/>
            <person name="Celniker S.E."/>
            <person name="Chang J.L."/>
            <person name="Chapple C."/>
            <person name="Chatterji S."/>
            <person name="Chinwalla A."/>
            <person name="Civetta A."/>
            <person name="Clifton S.W."/>
            <person name="Comeron J.M."/>
            <person name="Costello J.C."/>
            <person name="Coyne J.A."/>
            <person name="Daub J."/>
            <person name="David R.G."/>
            <person name="Delcher A.L."/>
            <person name="Delehaunty K."/>
            <person name="Do C.B."/>
            <person name="Ebling H."/>
            <person name="Edwards K."/>
            <person name="Eickbush T."/>
            <person name="Evans J.D."/>
            <person name="Filipski A."/>
            <person name="Findeiss S."/>
            <person name="Freyhult E."/>
            <person name="Fulton L."/>
            <person name="Fulton R."/>
            <person name="Garcia A.C."/>
            <person name="Gardiner A."/>
            <person name="Garfield D.A."/>
            <person name="Garvin B.E."/>
            <person name="Gibson G."/>
            <person name="Gilbert D."/>
            <person name="Gnerre S."/>
            <person name="Godfrey J."/>
            <person name="Good R."/>
            <person name="Gotea V."/>
            <person name="Gravely B."/>
            <person name="Greenberg A.J."/>
            <person name="Griffiths-Jones S."/>
            <person name="Gross S."/>
            <person name="Guigo R."/>
            <person name="Gustafson E.A."/>
            <person name="Haerty W."/>
            <person name="Hahn M.W."/>
            <person name="Halligan D.L."/>
            <person name="Halpern A.L."/>
            <person name="Halter G.M."/>
            <person name="Han M.V."/>
            <person name="Heger A."/>
            <person name="Hillier L."/>
            <person name="Hinrichs A.S."/>
            <person name="Holmes I."/>
            <person name="Hoskins R.A."/>
            <person name="Hubisz M.J."/>
            <person name="Hultmark D."/>
            <person name="Huntley M.A."/>
            <person name="Jaffe D.B."/>
            <person name="Jagadeeshan S."/>
            <person name="Jeck W.R."/>
            <person name="Johnson J."/>
            <person name="Jones C.D."/>
            <person name="Jordan W.C."/>
            <person name="Karpen G.H."/>
            <person name="Kataoka E."/>
            <person name="Keightley P.D."/>
            <person name="Kheradpour P."/>
            <person name="Kirkness E.F."/>
            <person name="Koerich L.B."/>
            <person name="Kristiansen K."/>
            <person name="Kudrna D."/>
            <person name="Kulathinal R.J."/>
            <person name="Kumar S."/>
            <person name="Kwok R."/>
            <person name="Lander E."/>
            <person name="Langley C.H."/>
            <person name="Lapoint R."/>
            <person name="Lazzaro B.P."/>
            <person name="Lee S.J."/>
            <person name="Levesque L."/>
            <person name="Li R."/>
            <person name="Lin C.F."/>
            <person name="Lin M.F."/>
            <person name="Lindblad-Toh K."/>
            <person name="Llopart A."/>
            <person name="Long M."/>
            <person name="Low L."/>
            <person name="Lozovsky E."/>
            <person name="Lu J."/>
            <person name="Luo M."/>
            <person name="Machado C.A."/>
            <person name="Makalowski W."/>
            <person name="Marzo M."/>
            <person name="Matsuda M."/>
            <person name="Matzkin L."/>
            <person name="McAllister B."/>
            <person name="McBride C.S."/>
            <person name="McKernan B."/>
            <person name="McKernan K."/>
            <person name="Mendez-Lago M."/>
            <person name="Minx P."/>
            <person name="Mollenhauer M.U."/>
            <person name="Montooth K."/>
            <person name="Mount S.M."/>
            <person name="Mu X."/>
            <person name="Myers E."/>
            <person name="Negre B."/>
            <person name="Newfeld S."/>
            <person name="Nielsen R."/>
            <person name="Noor M.A."/>
            <person name="O'Grady P."/>
            <person name="Pachter L."/>
            <person name="Papaceit M."/>
            <person name="Parisi M.J."/>
            <person name="Parisi M."/>
            <person name="Parts L."/>
            <person name="Pedersen J.S."/>
            <person name="Pesole G."/>
            <person name="Phillippy A.M."/>
            <person name="Ponting C.P."/>
            <person name="Pop M."/>
            <person name="Porcelli D."/>
            <person name="Powell J.R."/>
            <person name="Prohaska S."/>
            <person name="Pruitt K."/>
            <person name="Puig M."/>
            <person name="Quesneville H."/>
            <person name="Ram K.R."/>
            <person name="Rand D."/>
            <person name="Rasmussen M.D."/>
            <person name="Reed L.K."/>
            <person name="Reenan R."/>
            <person name="Reily A."/>
            <person name="Remington K.A."/>
            <person name="Rieger T.T."/>
            <person name="Ritchie M.G."/>
            <person name="Robin C."/>
            <person name="Rogers Y.H."/>
            <person name="Rohde C."/>
            <person name="Rozas J."/>
            <person name="Rubenfield M.J."/>
            <person name="Ruiz A."/>
            <person name="Russo S."/>
            <person name="Salzberg S.L."/>
            <person name="Sanchez-Gracia A."/>
            <person name="Saranga D.J."/>
            <person name="Sato H."/>
            <person name="Schaeffer S.W."/>
            <person name="Schatz M.C."/>
            <person name="Schlenke T."/>
            <person name="Schwartz R."/>
            <person name="Segarra C."/>
            <person name="Singh R.S."/>
            <person name="Sirot L."/>
            <person name="Sirota M."/>
            <person name="Sisneros N.B."/>
            <person name="Smith C.D."/>
            <person name="Smith T.F."/>
            <person name="Spieth J."/>
            <person name="Stage D.E."/>
            <person name="Stark A."/>
            <person name="Stephan W."/>
            <person name="Strausberg R.L."/>
            <person name="Strempel S."/>
            <person name="Sturgill D."/>
            <person name="Sutton G."/>
            <person name="Sutton G.G."/>
            <person name="Tao W."/>
            <person name="Teichmann S."/>
            <person name="Tobari Y.N."/>
            <person name="Tomimura Y."/>
            <person name="Tsolas J.M."/>
            <person name="Valente V.L."/>
            <person name="Venter E."/>
            <person name="Venter J.C."/>
            <person name="Vicario S."/>
            <person name="Vieira F.G."/>
            <person name="Vilella A.J."/>
            <person name="Villasante A."/>
            <person name="Walenz B."/>
            <person name="Wang J."/>
            <person name="Wasserman M."/>
            <person name="Watts T."/>
            <person name="Wilson D."/>
            <person name="Wilson R.K."/>
            <person name="Wing R.A."/>
            <person name="Wolfner M.F."/>
            <person name="Wong A."/>
            <person name="Wong G.K."/>
            <person name="Wu C.I."/>
            <person name="Wu G."/>
            <person name="Yamamoto D."/>
            <person name="Yang H.P."/>
            <person name="Yang S.P."/>
            <person name="Yorke J.A."/>
            <person name="Yoshida K."/>
            <person name="Zdobnov E."/>
            <person name="Zhang P."/>
            <person name="Zhang Y."/>
            <person name="Zimin A.V."/>
            <person name="Baldwin J."/>
            <person name="Abdouelleil A."/>
            <person name="Abdulkadir J."/>
            <person name="Abebe A."/>
            <person name="Abera B."/>
            <person name="Abreu J."/>
            <person name="Acer S.C."/>
            <person name="Aftuck L."/>
            <person name="Alexander A."/>
            <person name="An P."/>
            <person name="Anderson E."/>
            <person name="Anderson S."/>
            <person name="Arachi H."/>
            <person name="Azer M."/>
            <person name="Bachantsang P."/>
            <person name="Barry A."/>
            <person name="Bayul T."/>
            <person name="Berlin A."/>
            <person name="Bessette D."/>
            <person name="Bloom T."/>
            <person name="Blye J."/>
            <person name="Boguslavskiy L."/>
            <person name="Bonnet C."/>
            <person name="Boukhgalter B."/>
            <person name="Bourzgui I."/>
            <person name="Brown A."/>
            <person name="Cahill P."/>
            <person name="Channer S."/>
            <person name="Cheshatsang Y."/>
            <person name="Chuda L."/>
            <person name="Citroen M."/>
            <person name="Collymore A."/>
            <person name="Cooke P."/>
            <person name="Costello M."/>
            <person name="D'Aco K."/>
            <person name="Daza R."/>
            <person name="De Haan G."/>
            <person name="DeGray S."/>
            <person name="DeMaso C."/>
            <person name="Dhargay N."/>
            <person name="Dooley K."/>
            <person name="Dooley E."/>
            <person name="Doricent M."/>
            <person name="Dorje P."/>
            <person name="Dorjee K."/>
            <person name="Dupes A."/>
            <person name="Elong R."/>
            <person name="Falk J."/>
            <person name="Farina A."/>
            <person name="Faro S."/>
            <person name="Ferguson D."/>
            <person name="Fisher S."/>
            <person name="Foley C.D."/>
            <person name="Franke A."/>
            <person name="Friedrich D."/>
            <person name="Gadbois L."/>
            <person name="Gearin G."/>
            <person name="Gearin C.R."/>
            <person name="Giannoukos G."/>
            <person name="Goode T."/>
            <person name="Graham J."/>
            <person name="Grandbois E."/>
            <person name="Grewal S."/>
            <person name="Gyaltsen K."/>
            <person name="Hafez N."/>
            <person name="Hagos B."/>
            <person name="Hall J."/>
            <person name="Henson C."/>
            <person name="Hollinger A."/>
            <person name="Honan T."/>
            <person name="Huard M.D."/>
            <person name="Hughes L."/>
            <person name="Hurhula B."/>
            <person name="Husby M.E."/>
            <person name="Kamat A."/>
            <person name="Kanga B."/>
            <person name="Kashin S."/>
            <person name="Khazanovich D."/>
            <person name="Kisner P."/>
            <person name="Lance K."/>
            <person name="Lara M."/>
            <person name="Lee W."/>
            <person name="Lennon N."/>
            <person name="Letendre F."/>
            <person name="LeVine R."/>
            <person name="Lipovsky A."/>
            <person name="Liu X."/>
            <person name="Liu J."/>
            <person name="Liu S."/>
            <person name="Lokyitsang T."/>
            <person name="Lokyitsang Y."/>
            <person name="Lubonja R."/>
            <person name="Lui A."/>
            <person name="MacDonald P."/>
            <person name="Magnisalis V."/>
            <person name="Maru K."/>
            <person name="Matthews C."/>
            <person name="McCusker W."/>
            <person name="McDonough S."/>
            <person name="Mehta T."/>
            <person name="Meldrim J."/>
            <person name="Meneus L."/>
            <person name="Mihai O."/>
            <person name="Mihalev A."/>
            <person name="Mihova T."/>
            <person name="Mittelman R."/>
            <person name="Mlenga V."/>
            <person name="Montmayeur A."/>
            <person name="Mulrain L."/>
            <person name="Navidi A."/>
            <person name="Naylor J."/>
            <person name="Negash T."/>
            <person name="Nguyen T."/>
            <person name="Nguyen N."/>
            <person name="Nicol R."/>
            <person name="Norbu C."/>
            <person name="Norbu N."/>
            <person name="Novod N."/>
            <person name="O'Neill B."/>
            <person name="Osman S."/>
            <person name="Markiewicz E."/>
            <person name="Oyono O.L."/>
            <person name="Patti C."/>
            <person name="Phunkhang P."/>
            <person name="Pierre F."/>
            <person name="Priest M."/>
            <person name="Raghuraman S."/>
            <person name="Rege F."/>
            <person name="Reyes R."/>
            <person name="Rise C."/>
            <person name="Rogov P."/>
            <person name="Ross K."/>
            <person name="Ryan E."/>
            <person name="Settipalli S."/>
            <person name="Shea T."/>
            <person name="Sherpa N."/>
            <person name="Shi L."/>
            <person name="Shih D."/>
            <person name="Sparrow T."/>
            <person name="Spaulding J."/>
            <person name="Stalker J."/>
            <person name="Stange-Thomann N."/>
            <person name="Stavropoulos S."/>
            <person name="Stone C."/>
            <person name="Strader C."/>
            <person name="Tesfaye S."/>
            <person name="Thomson T."/>
            <person name="Thoulutsang Y."/>
            <person name="Thoulutsang D."/>
            <person name="Topham K."/>
            <person name="Topping I."/>
            <person name="Tsamla T."/>
            <person name="Vassiliev H."/>
            <person name="Vo A."/>
            <person name="Wangchuk T."/>
            <person name="Wangdi T."/>
            <person name="Weiand M."/>
            <person name="Wilkinson J."/>
            <person name="Wilson A."/>
            <person name="Yadav S."/>
            <person name="Young G."/>
            <person name="Yu Q."/>
            <person name="Zembek L."/>
            <person name="Zhong D."/>
            <person name="Zimmer A."/>
            <person name="Zwirko Z."/>
            <person name="Jaffe D.B."/>
            <person name="Alvarez P."/>
            <person name="Brockman W."/>
            <person name="Butler J."/>
            <person name="Chin C."/>
            <person name="Gnerre S."/>
            <person name="Grabherr M."/>
            <person name="Kleber M."/>
            <person name="Mauceli E."/>
            <person name="MacCallum I."/>
        </authorList>
    </citation>
    <scope>NUCLEOTIDE SEQUENCE [LARGE SCALE GENOMIC DNA]</scope>
    <source>
        <strain evidence="2 3">TSC#14021-0224.01</strain>
    </source>
</reference>
<accession>A0A0Q5VUL5</accession>
<reference evidence="2 3" key="2">
    <citation type="journal article" date="2008" name="Bioinformatics">
        <title>Assembly reconciliation.</title>
        <authorList>
            <person name="Zimin A.V."/>
            <person name="Smith D.R."/>
            <person name="Sutton G."/>
            <person name="Yorke J.A."/>
        </authorList>
    </citation>
    <scope>NUCLEOTIDE SEQUENCE [LARGE SCALE GENOMIC DNA]</scope>
    <source>
        <strain evidence="2 3">TSC#14021-0224.01</strain>
    </source>
</reference>